<protein>
    <submittedName>
        <fullName evidence="1">Uncharacterized protein</fullName>
    </submittedName>
</protein>
<evidence type="ECO:0000313" key="2">
    <source>
        <dbReference type="Proteomes" id="UP001292094"/>
    </source>
</evidence>
<keyword evidence="2" id="KW-1185">Reference proteome</keyword>
<dbReference type="AlphaFoldDB" id="A0AAE1UE48"/>
<gene>
    <name evidence="1" type="ORF">Pmani_013341</name>
</gene>
<dbReference type="Proteomes" id="UP001292094">
    <property type="component" value="Unassembled WGS sequence"/>
</dbReference>
<organism evidence="1 2">
    <name type="scientific">Petrolisthes manimaculis</name>
    <dbReference type="NCBI Taxonomy" id="1843537"/>
    <lineage>
        <taxon>Eukaryota</taxon>
        <taxon>Metazoa</taxon>
        <taxon>Ecdysozoa</taxon>
        <taxon>Arthropoda</taxon>
        <taxon>Crustacea</taxon>
        <taxon>Multicrustacea</taxon>
        <taxon>Malacostraca</taxon>
        <taxon>Eumalacostraca</taxon>
        <taxon>Eucarida</taxon>
        <taxon>Decapoda</taxon>
        <taxon>Pleocyemata</taxon>
        <taxon>Anomura</taxon>
        <taxon>Galatheoidea</taxon>
        <taxon>Porcellanidae</taxon>
        <taxon>Petrolisthes</taxon>
    </lineage>
</organism>
<comment type="caution">
    <text evidence="1">The sequence shown here is derived from an EMBL/GenBank/DDBJ whole genome shotgun (WGS) entry which is preliminary data.</text>
</comment>
<accession>A0AAE1UE48</accession>
<evidence type="ECO:0000313" key="1">
    <source>
        <dbReference type="EMBL" id="KAK4315424.1"/>
    </source>
</evidence>
<proteinExistence type="predicted"/>
<dbReference type="EMBL" id="JAWZYT010001114">
    <property type="protein sequence ID" value="KAK4315424.1"/>
    <property type="molecule type" value="Genomic_DNA"/>
</dbReference>
<sequence length="102" mass="11302">MPGLCTYKKDCKALAEDSMPFKSFKIQVFRSAAGSKPVSLRNPEPLGKVLYMPKPVGGHCAVIPGNSMRFARTLFHGPMYAERQTCKLCSHKVHIYQQGTVS</sequence>
<reference evidence="1" key="1">
    <citation type="submission" date="2023-11" db="EMBL/GenBank/DDBJ databases">
        <title>Genome assemblies of two species of porcelain crab, Petrolisthes cinctipes and Petrolisthes manimaculis (Anomura: Porcellanidae).</title>
        <authorList>
            <person name="Angst P."/>
        </authorList>
    </citation>
    <scope>NUCLEOTIDE SEQUENCE</scope>
    <source>
        <strain evidence="1">PB745_02</strain>
        <tissue evidence="1">Gill</tissue>
    </source>
</reference>
<name>A0AAE1UE48_9EUCA</name>